<dbReference type="EMBL" id="SMCO01000005">
    <property type="protein sequence ID" value="TCV87471.1"/>
    <property type="molecule type" value="Genomic_DNA"/>
</dbReference>
<organism evidence="7 8">
    <name type="scientific">Sulfurirhabdus autotrophica</name>
    <dbReference type="NCBI Taxonomy" id="1706046"/>
    <lineage>
        <taxon>Bacteria</taxon>
        <taxon>Pseudomonadati</taxon>
        <taxon>Pseudomonadota</taxon>
        <taxon>Betaproteobacteria</taxon>
        <taxon>Nitrosomonadales</taxon>
        <taxon>Sulfuricellaceae</taxon>
        <taxon>Sulfurirhabdus</taxon>
    </lineage>
</organism>
<sequence>MRQPADDIIEEHSAPEWVTRPERSNALAIRFIVWVALKMGRSAARLLLYPICLYFMIFSGDARKASRNYLQKALGRKPGLRDLFRHVHAFASTILDRVFLFNNQFDLFDVRVHGQEVMDDMIASKQGCFLLGAHMGSFEIIRSLGRESIAPSVSMVMYEENAKKLNAVLNAINPDLVMQVIALGKIDSMFKVEDALARGGFVGMLADRTIEGEGTVPCDFFGEQANLSTGPFRIAMMLKQPIVLMFGLYQGGNQYDIYFERFADISQVERSQRTFALEQALKQYTGRLEHYCRLFPYNWFNFYDFWK</sequence>
<gene>
    <name evidence="7" type="ORF">EDC63_105140</name>
</gene>
<reference evidence="7 8" key="1">
    <citation type="submission" date="2019-03" db="EMBL/GenBank/DDBJ databases">
        <title>Genomic Encyclopedia of Type Strains, Phase IV (KMG-IV): sequencing the most valuable type-strain genomes for metagenomic binning, comparative biology and taxonomic classification.</title>
        <authorList>
            <person name="Goeker M."/>
        </authorList>
    </citation>
    <scope>NUCLEOTIDE SEQUENCE [LARGE SCALE GENOMIC DNA]</scope>
    <source>
        <strain evidence="7 8">DSM 100309</strain>
    </source>
</reference>
<dbReference type="Proteomes" id="UP000295367">
    <property type="component" value="Unassembled WGS sequence"/>
</dbReference>
<dbReference type="AlphaFoldDB" id="A0A4R3Y7H2"/>
<dbReference type="GO" id="GO:0009247">
    <property type="term" value="P:glycolipid biosynthetic process"/>
    <property type="evidence" value="ECO:0007669"/>
    <property type="project" value="UniProtKB-ARBA"/>
</dbReference>
<dbReference type="GO" id="GO:0016746">
    <property type="term" value="F:acyltransferase activity"/>
    <property type="evidence" value="ECO:0007669"/>
    <property type="project" value="UniProtKB-KW"/>
</dbReference>
<dbReference type="OrthoDB" id="9808633at2"/>
<evidence type="ECO:0000313" key="8">
    <source>
        <dbReference type="Proteomes" id="UP000295367"/>
    </source>
</evidence>
<keyword evidence="2" id="KW-1003">Cell membrane</keyword>
<dbReference type="CDD" id="cd07984">
    <property type="entry name" value="LPLAT_LABLAT-like"/>
    <property type="match status" value="1"/>
</dbReference>
<keyword evidence="6 7" id="KW-0012">Acyltransferase</keyword>
<dbReference type="PIRSF" id="PIRSF028561">
    <property type="entry name" value="Ac_Trasf"/>
    <property type="match status" value="1"/>
</dbReference>
<dbReference type="InterPro" id="IPR014548">
    <property type="entry name" value="Ac_Trasf"/>
</dbReference>
<keyword evidence="5" id="KW-0472">Membrane</keyword>
<evidence type="ECO:0000256" key="3">
    <source>
        <dbReference type="ARBA" id="ARBA00022519"/>
    </source>
</evidence>
<keyword evidence="3" id="KW-0997">Cell inner membrane</keyword>
<keyword evidence="8" id="KW-1185">Reference proteome</keyword>
<evidence type="ECO:0000256" key="1">
    <source>
        <dbReference type="ARBA" id="ARBA00004533"/>
    </source>
</evidence>
<name>A0A4R3Y7H2_9PROT</name>
<dbReference type="Pfam" id="PF03279">
    <property type="entry name" value="Lip_A_acyltrans"/>
    <property type="match status" value="1"/>
</dbReference>
<protein>
    <submittedName>
        <fullName evidence="7">Putative LPLAT superfamily acyltransferase</fullName>
    </submittedName>
</protein>
<evidence type="ECO:0000256" key="6">
    <source>
        <dbReference type="ARBA" id="ARBA00023315"/>
    </source>
</evidence>
<comment type="subcellular location">
    <subcellularLocation>
        <location evidence="1">Cell inner membrane</location>
    </subcellularLocation>
</comment>
<dbReference type="GO" id="GO:0005886">
    <property type="term" value="C:plasma membrane"/>
    <property type="evidence" value="ECO:0007669"/>
    <property type="project" value="UniProtKB-SubCell"/>
</dbReference>
<evidence type="ECO:0000256" key="5">
    <source>
        <dbReference type="ARBA" id="ARBA00023136"/>
    </source>
</evidence>
<keyword evidence="4 7" id="KW-0808">Transferase</keyword>
<accession>A0A4R3Y7H2</accession>
<dbReference type="PANTHER" id="PTHR30606">
    <property type="entry name" value="LIPID A BIOSYNTHESIS LAUROYL ACYLTRANSFERASE"/>
    <property type="match status" value="1"/>
</dbReference>
<dbReference type="RefSeq" id="WP_124945549.1">
    <property type="nucleotide sequence ID" value="NZ_BHVT01000017.1"/>
</dbReference>
<dbReference type="InterPro" id="IPR004960">
    <property type="entry name" value="LipA_acyltrans"/>
</dbReference>
<evidence type="ECO:0000256" key="4">
    <source>
        <dbReference type="ARBA" id="ARBA00022679"/>
    </source>
</evidence>
<comment type="caution">
    <text evidence="7">The sequence shown here is derived from an EMBL/GenBank/DDBJ whole genome shotgun (WGS) entry which is preliminary data.</text>
</comment>
<dbReference type="PANTHER" id="PTHR30606:SF9">
    <property type="entry name" value="LIPID A BIOSYNTHESIS LAUROYLTRANSFERASE"/>
    <property type="match status" value="1"/>
</dbReference>
<proteinExistence type="predicted"/>
<evidence type="ECO:0000313" key="7">
    <source>
        <dbReference type="EMBL" id="TCV87471.1"/>
    </source>
</evidence>
<evidence type="ECO:0000256" key="2">
    <source>
        <dbReference type="ARBA" id="ARBA00022475"/>
    </source>
</evidence>